<keyword evidence="7 9" id="KW-0539">Nucleus</keyword>
<dbReference type="SMART" id="SM00297">
    <property type="entry name" value="BROMO"/>
    <property type="match status" value="5"/>
</dbReference>
<sequence>MELCHQLYDSIRNHKKDDGTLLCDSFIRVPKRRQEPGYYEVVTNPMDLLKVQQKLKTEEYEDIEDLQNDIELIVSNTKAFYKKNSQEHKDATELWDLFLTNKQKILNNKDEENETKGKIVLKVGRPSKKAGTPVETKQDLEHSEDTSESSNFDDEVNLYEELFTCVMTATDNENRPLHTSFQLVPSKKKYPEYYEVIETPVDLKMIATKIQNNEYCSLLELEKDLLLMTKNACLFNEPGSQIYKNAKTLKKLIQNKKGELEHMKINLGKTSERIRSKRLRGSTSLSAVTAALRDEDSDIDVEPEEQMDDEDAVKLQKVMQMKVQELLDIDQVTYRVTNKNRKDTDSEVDSEVVVRKKPGPKPKNPQLTGNTPQRGRPPRDPIPLKKRLHALAKYMIDYTCEDGRKPMLGFMEKPSKKLYSEYYEVISEPIDFLEIESKIRADQYSSENDLVKDFKLMFSNCRQFNEENSPIYEDSLVLEKYLMDKVGQTVTPEKKEKTVVRVVKPRKILSPVEKNLKTLYDAIRDYRESKANRQLALIFMKLPSKIDYPDYYEVIKNPIDMEKIAQKLKSNSYETLEDLVSDFILMFDNACKYNEPDSQIYKDALVLQTVCLQTKLQLKEDDDTIPDVSAAVQDILLNLFTNVYNHQDTDERCYTDSLADLPEHDEIDGKKVRAVSLDLIKRRLDRGLYKRLDTFQDDVFACLDRARRLSRSDSQVFEDSIELQSYFIKQRDELCKSGELLQSPALNYTLMDLTTAVESLRQSKLLEESLEEETETRSSDDSIIKETNINVGDSMTCNQQTYKVGEFVYLDSKEKGCDPHILLIERLWTNNGQQMLYGNYYLRPAETYHLTTRKFLEKEVFKSDTHIAVPLEEVKERCCVMNIKQYFTMKAEGYDEKDVYVCESRYSTRSRSFKKIKVYPENPTLKLVPREVPLEPKRVVSVFRERIEKHKDELAELQEQEKLVEKDKPNVVVYTNLEIDDGNTYYEQYNTICSGIVKTGDFVYVAADGGRQMIAQIDSIWDTKDGKCYFRGPWFITPSEIPYSPNKLFYKQEVFLSSMEDTNPLVSIMGKCAVLEFNDYISCRPTEIQESDIFICNSMYDEINRQIRKLPTEGIKKYFHSNLVTEDEVYYFPKLINPPKVGIDMSQVQQDIIKSQNTPIHMEVEASPQLTKMNDMDILMEDSLDGGPPSVGSGDIPAVVATPGNTLTTPVTSKKKSNKNKVVTGYILYSREVRKQVVQNNPESNFGEISRIVGNEWRSLPTSEKQAWEERASKLNEETKALLLLDEQCASPAPPNPDTVYECLWDNCDYQFEELQDCLEHCIKDKESQGHVQSYFQANPDSELHCQWKNCLRNNKKNLQPFPNLARLVRHVRDMHINKGKGRIVPQGDRSKYVKVQKHDFPVIKVALSQLRLFKKILSYEN</sequence>
<evidence type="ECO:0000256" key="6">
    <source>
        <dbReference type="ARBA" id="ARBA00023163"/>
    </source>
</evidence>
<comment type="caution">
    <text evidence="15">The sequence shown here is derived from an EMBL/GenBank/DDBJ whole genome shotgun (WGS) entry which is preliminary data.</text>
</comment>
<feature type="region of interest" description="Disordered" evidence="11">
    <location>
        <begin position="122"/>
        <end position="152"/>
    </location>
</feature>
<dbReference type="SMART" id="SM00398">
    <property type="entry name" value="HMG"/>
    <property type="match status" value="1"/>
</dbReference>
<dbReference type="Pfam" id="PF00505">
    <property type="entry name" value="HMG_box"/>
    <property type="match status" value="1"/>
</dbReference>
<dbReference type="PANTHER" id="PTHR16062">
    <property type="entry name" value="SWI/SNF-RELATED"/>
    <property type="match status" value="1"/>
</dbReference>
<dbReference type="GO" id="GO:0003682">
    <property type="term" value="F:chromatin binding"/>
    <property type="evidence" value="ECO:0007669"/>
    <property type="project" value="InterPro"/>
</dbReference>
<accession>A0A482V9E8</accession>
<dbReference type="Pfam" id="PF00439">
    <property type="entry name" value="Bromodomain"/>
    <property type="match status" value="5"/>
</dbReference>
<feature type="compositionally biased region" description="Basic and acidic residues" evidence="11">
    <location>
        <begin position="136"/>
        <end position="145"/>
    </location>
</feature>
<dbReference type="InterPro" id="IPR018359">
    <property type="entry name" value="Bromodomain_CS"/>
</dbReference>
<dbReference type="PANTHER" id="PTHR16062:SF19">
    <property type="entry name" value="PROTEIN POLYBROMO-1"/>
    <property type="match status" value="1"/>
</dbReference>
<dbReference type="Pfam" id="PF01426">
    <property type="entry name" value="BAH"/>
    <property type="match status" value="2"/>
</dbReference>
<feature type="coiled-coil region" evidence="10">
    <location>
        <begin position="940"/>
        <end position="967"/>
    </location>
</feature>
<evidence type="ECO:0000256" key="9">
    <source>
        <dbReference type="PROSITE-ProRule" id="PRU00267"/>
    </source>
</evidence>
<evidence type="ECO:0000256" key="4">
    <source>
        <dbReference type="ARBA" id="ARBA00023015"/>
    </source>
</evidence>
<dbReference type="Proteomes" id="UP000292052">
    <property type="component" value="Unassembled WGS sequence"/>
</dbReference>
<evidence type="ECO:0000256" key="8">
    <source>
        <dbReference type="PROSITE-ProRule" id="PRU00035"/>
    </source>
</evidence>
<dbReference type="GO" id="GO:0016586">
    <property type="term" value="C:RSC-type complex"/>
    <property type="evidence" value="ECO:0007669"/>
    <property type="project" value="InterPro"/>
</dbReference>
<dbReference type="PROSITE" id="PS50014">
    <property type="entry name" value="BROMODOMAIN_2"/>
    <property type="match status" value="4"/>
</dbReference>
<evidence type="ECO:0000313" key="16">
    <source>
        <dbReference type="Proteomes" id="UP000292052"/>
    </source>
</evidence>
<keyword evidence="2" id="KW-0677">Repeat</keyword>
<reference evidence="15 16" key="1">
    <citation type="submission" date="2017-03" db="EMBL/GenBank/DDBJ databases">
        <title>Genome of the blue death feigning beetle - Asbolus verrucosus.</title>
        <authorList>
            <person name="Rider S.D."/>
        </authorList>
    </citation>
    <scope>NUCLEOTIDE SEQUENCE [LARGE SCALE GENOMIC DNA]</scope>
    <source>
        <strain evidence="15">Butters</strain>
        <tissue evidence="15">Head and leg muscle</tissue>
    </source>
</reference>
<dbReference type="Gene3D" id="3.30.160.60">
    <property type="entry name" value="Classic Zinc Finger"/>
    <property type="match status" value="1"/>
</dbReference>
<feature type="domain" description="Bromo" evidence="12">
    <location>
        <begin position="173"/>
        <end position="243"/>
    </location>
</feature>
<dbReference type="PROSITE" id="PS00633">
    <property type="entry name" value="BROMODOMAIN_1"/>
    <property type="match status" value="1"/>
</dbReference>
<evidence type="ECO:0000259" key="13">
    <source>
        <dbReference type="PROSITE" id="PS50118"/>
    </source>
</evidence>
<evidence type="ECO:0000256" key="1">
    <source>
        <dbReference type="ARBA" id="ARBA00004123"/>
    </source>
</evidence>
<protein>
    <submittedName>
        <fullName evidence="15">Polybromo-1</fullName>
    </submittedName>
</protein>
<evidence type="ECO:0000256" key="5">
    <source>
        <dbReference type="ARBA" id="ARBA00023117"/>
    </source>
</evidence>
<dbReference type="InterPro" id="IPR037382">
    <property type="entry name" value="Rsc/polybromo"/>
</dbReference>
<dbReference type="CDD" id="cd04717">
    <property type="entry name" value="BAH_polybromo"/>
    <property type="match status" value="2"/>
</dbReference>
<keyword evidence="16" id="KW-1185">Reference proteome</keyword>
<feature type="region of interest" description="Disordered" evidence="11">
    <location>
        <begin position="338"/>
        <end position="383"/>
    </location>
</feature>
<comment type="subcellular location">
    <subcellularLocation>
        <location evidence="1">Nucleus</location>
    </subcellularLocation>
</comment>
<dbReference type="InterPro" id="IPR037968">
    <property type="entry name" value="PBRM1_BD5"/>
</dbReference>
<dbReference type="InterPro" id="IPR036427">
    <property type="entry name" value="Bromodomain-like_sf"/>
</dbReference>
<evidence type="ECO:0000256" key="7">
    <source>
        <dbReference type="ARBA" id="ARBA00023242"/>
    </source>
</evidence>
<evidence type="ECO:0000259" key="14">
    <source>
        <dbReference type="PROSITE" id="PS51038"/>
    </source>
</evidence>
<feature type="DNA-binding region" description="HMG box" evidence="9">
    <location>
        <begin position="1219"/>
        <end position="1278"/>
    </location>
</feature>
<dbReference type="InterPro" id="IPR043151">
    <property type="entry name" value="BAH_sf"/>
</dbReference>
<organism evidence="15 16">
    <name type="scientific">Asbolus verrucosus</name>
    <name type="common">Desert ironclad beetle</name>
    <dbReference type="NCBI Taxonomy" id="1661398"/>
    <lineage>
        <taxon>Eukaryota</taxon>
        <taxon>Metazoa</taxon>
        <taxon>Ecdysozoa</taxon>
        <taxon>Arthropoda</taxon>
        <taxon>Hexapoda</taxon>
        <taxon>Insecta</taxon>
        <taxon>Pterygota</taxon>
        <taxon>Neoptera</taxon>
        <taxon>Endopterygota</taxon>
        <taxon>Coleoptera</taxon>
        <taxon>Polyphaga</taxon>
        <taxon>Cucujiformia</taxon>
        <taxon>Tenebrionidae</taxon>
        <taxon>Pimeliinae</taxon>
        <taxon>Asbolus</taxon>
    </lineage>
</organism>
<feature type="domain" description="BAH" evidence="14">
    <location>
        <begin position="995"/>
        <end position="1111"/>
    </location>
</feature>
<dbReference type="InterPro" id="IPR009071">
    <property type="entry name" value="HMG_box_dom"/>
</dbReference>
<dbReference type="CDD" id="cd05515">
    <property type="entry name" value="Bromo_polybromo_V"/>
    <property type="match status" value="1"/>
</dbReference>
<dbReference type="EMBL" id="QDEB01125689">
    <property type="protein sequence ID" value="RZB39719.1"/>
    <property type="molecule type" value="Genomic_DNA"/>
</dbReference>
<proteinExistence type="predicted"/>
<dbReference type="InterPro" id="IPR001025">
    <property type="entry name" value="BAH_dom"/>
</dbReference>
<feature type="domain" description="Bromo" evidence="12">
    <location>
        <begin position="18"/>
        <end position="88"/>
    </location>
</feature>
<feature type="domain" description="HMG box" evidence="13">
    <location>
        <begin position="1219"/>
        <end position="1278"/>
    </location>
</feature>
<dbReference type="FunFam" id="1.20.920.10:FF:000057">
    <property type="entry name" value="Polybromo 1"/>
    <property type="match status" value="1"/>
</dbReference>
<dbReference type="OrthoDB" id="10009055at2759"/>
<dbReference type="FunFam" id="2.30.30.490:FF:000026">
    <property type="entry name" value="Polybromo-1, putative"/>
    <property type="match status" value="1"/>
</dbReference>
<dbReference type="PRINTS" id="PR00503">
    <property type="entry name" value="BROMODOMAIN"/>
</dbReference>
<feature type="domain" description="Bromo" evidence="12">
    <location>
        <begin position="402"/>
        <end position="472"/>
    </location>
</feature>
<dbReference type="CDD" id="cd05524">
    <property type="entry name" value="Bromo_polybromo_I"/>
    <property type="match status" value="1"/>
</dbReference>
<dbReference type="SUPFAM" id="SSF47370">
    <property type="entry name" value="Bromodomain"/>
    <property type="match status" value="5"/>
</dbReference>
<dbReference type="Gene3D" id="2.30.30.490">
    <property type="match status" value="2"/>
</dbReference>
<dbReference type="FunFam" id="1.20.920.10:FF:000009">
    <property type="entry name" value="Protein polybromo-1 isoform 1"/>
    <property type="match status" value="1"/>
</dbReference>
<evidence type="ECO:0000256" key="10">
    <source>
        <dbReference type="SAM" id="Coils"/>
    </source>
</evidence>
<dbReference type="PROSITE" id="PS51038">
    <property type="entry name" value="BAH"/>
    <property type="match status" value="2"/>
</dbReference>
<dbReference type="STRING" id="1661398.A0A482V9E8"/>
<gene>
    <name evidence="15" type="ORF">BDFB_007111</name>
</gene>
<dbReference type="InterPro" id="IPR001487">
    <property type="entry name" value="Bromodomain"/>
</dbReference>
<dbReference type="InterPro" id="IPR036910">
    <property type="entry name" value="HMG_box_dom_sf"/>
</dbReference>
<dbReference type="GO" id="GO:0006368">
    <property type="term" value="P:transcription elongation by RNA polymerase II"/>
    <property type="evidence" value="ECO:0007669"/>
    <property type="project" value="TreeGrafter"/>
</dbReference>
<keyword evidence="9" id="KW-0238">DNA-binding</keyword>
<keyword evidence="6" id="KW-0804">Transcription</keyword>
<keyword evidence="3" id="KW-0156">Chromatin regulator</keyword>
<evidence type="ECO:0000259" key="12">
    <source>
        <dbReference type="PROSITE" id="PS50014"/>
    </source>
</evidence>
<keyword evidence="5 8" id="KW-0103">Bromodomain</keyword>
<evidence type="ECO:0000256" key="2">
    <source>
        <dbReference type="ARBA" id="ARBA00022737"/>
    </source>
</evidence>
<dbReference type="Gene3D" id="1.20.920.10">
    <property type="entry name" value="Bromodomain-like"/>
    <property type="match status" value="5"/>
</dbReference>
<dbReference type="PROSITE" id="PS50118">
    <property type="entry name" value="HMG_BOX_2"/>
    <property type="match status" value="1"/>
</dbReference>
<dbReference type="CDD" id="cd05526">
    <property type="entry name" value="Bromo_polybromo_VI"/>
    <property type="match status" value="1"/>
</dbReference>
<name>A0A482V9E8_ASBVE</name>
<evidence type="ECO:0000256" key="3">
    <source>
        <dbReference type="ARBA" id="ARBA00022853"/>
    </source>
</evidence>
<dbReference type="GO" id="GO:0006338">
    <property type="term" value="P:chromatin remodeling"/>
    <property type="evidence" value="ECO:0007669"/>
    <property type="project" value="InterPro"/>
</dbReference>
<dbReference type="FunFam" id="1.20.920.10:FF:000064">
    <property type="entry name" value="Polybromo 1"/>
    <property type="match status" value="1"/>
</dbReference>
<feature type="domain" description="BAH" evidence="14">
    <location>
        <begin position="800"/>
        <end position="917"/>
    </location>
</feature>
<evidence type="ECO:0000256" key="11">
    <source>
        <dbReference type="SAM" id="MobiDB-lite"/>
    </source>
</evidence>
<dbReference type="FunFam" id="1.20.920.10:FF:000006">
    <property type="entry name" value="protein polybromo-1 isoform X1"/>
    <property type="match status" value="1"/>
</dbReference>
<dbReference type="GO" id="GO:0016514">
    <property type="term" value="C:SWI/SNF complex"/>
    <property type="evidence" value="ECO:0007669"/>
    <property type="project" value="TreeGrafter"/>
</dbReference>
<feature type="domain" description="Bromo" evidence="12">
    <location>
        <begin position="531"/>
        <end position="601"/>
    </location>
</feature>
<keyword evidence="10" id="KW-0175">Coiled coil</keyword>
<dbReference type="SUPFAM" id="SSF47095">
    <property type="entry name" value="HMG-box"/>
    <property type="match status" value="1"/>
</dbReference>
<keyword evidence="4" id="KW-0805">Transcription regulation</keyword>
<dbReference type="FunFam" id="2.30.30.490:FF:000002">
    <property type="entry name" value="protein polybromo-1 isoform X3"/>
    <property type="match status" value="1"/>
</dbReference>
<dbReference type="SMART" id="SM00439">
    <property type="entry name" value="BAH"/>
    <property type="match status" value="2"/>
</dbReference>
<evidence type="ECO:0000313" key="15">
    <source>
        <dbReference type="EMBL" id="RZB39719.1"/>
    </source>
</evidence>
<dbReference type="GO" id="GO:0003677">
    <property type="term" value="F:DNA binding"/>
    <property type="evidence" value="ECO:0007669"/>
    <property type="project" value="UniProtKB-UniRule"/>
</dbReference>